<dbReference type="InterPro" id="IPR037151">
    <property type="entry name" value="AlkB-like_sf"/>
</dbReference>
<evidence type="ECO:0000256" key="6">
    <source>
        <dbReference type="ARBA" id="ARBA00023002"/>
    </source>
</evidence>
<feature type="compositionally biased region" description="Basic and acidic residues" evidence="9">
    <location>
        <begin position="309"/>
        <end position="342"/>
    </location>
</feature>
<dbReference type="PROSITE" id="PS51471">
    <property type="entry name" value="FE2OG_OXY"/>
    <property type="match status" value="1"/>
</dbReference>
<keyword evidence="4" id="KW-0479">Metal-binding</keyword>
<keyword evidence="11" id="KW-1185">Reference proteome</keyword>
<dbReference type="GO" id="GO:0046872">
    <property type="term" value="F:metal ion binding"/>
    <property type="evidence" value="ECO:0007669"/>
    <property type="project" value="UniProtKB-KW"/>
</dbReference>
<accession>A0A914PRC3</accession>
<dbReference type="AlphaFoldDB" id="A0A914PRC3"/>
<dbReference type="Proteomes" id="UP000887578">
    <property type="component" value="Unplaced"/>
</dbReference>
<keyword evidence="7" id="KW-0408">Iron</keyword>
<evidence type="ECO:0000313" key="11">
    <source>
        <dbReference type="Proteomes" id="UP000887578"/>
    </source>
</evidence>
<dbReference type="PANTHER" id="PTHR46030:SF1">
    <property type="entry name" value="ALPHA-KETOGLUTARATE-DEPENDENT DIOXYGENASE ALKB HOMOLOG 6"/>
    <property type="match status" value="1"/>
</dbReference>
<evidence type="ECO:0000256" key="8">
    <source>
        <dbReference type="ARBA" id="ARBA00023242"/>
    </source>
</evidence>
<evidence type="ECO:0000256" key="7">
    <source>
        <dbReference type="ARBA" id="ARBA00023004"/>
    </source>
</evidence>
<dbReference type="GO" id="GO:0005634">
    <property type="term" value="C:nucleus"/>
    <property type="evidence" value="ECO:0007669"/>
    <property type="project" value="UniProtKB-SubCell"/>
</dbReference>
<evidence type="ECO:0000256" key="9">
    <source>
        <dbReference type="SAM" id="MobiDB-lite"/>
    </source>
</evidence>
<dbReference type="WBParaSite" id="PDA_v2.g18684.t1">
    <property type="protein sequence ID" value="PDA_v2.g18684.t1"/>
    <property type="gene ID" value="PDA_v2.g18684"/>
</dbReference>
<protein>
    <submittedName>
        <fullName evidence="12">Fe2OG dioxygenase domain-containing protein</fullName>
    </submittedName>
</protein>
<reference evidence="12" key="1">
    <citation type="submission" date="2022-11" db="UniProtKB">
        <authorList>
            <consortium name="WormBaseParasite"/>
        </authorList>
    </citation>
    <scope>IDENTIFICATION</scope>
</reference>
<organism evidence="11 12">
    <name type="scientific">Panagrolaimus davidi</name>
    <dbReference type="NCBI Taxonomy" id="227884"/>
    <lineage>
        <taxon>Eukaryota</taxon>
        <taxon>Metazoa</taxon>
        <taxon>Ecdysozoa</taxon>
        <taxon>Nematoda</taxon>
        <taxon>Chromadorea</taxon>
        <taxon>Rhabditida</taxon>
        <taxon>Tylenchina</taxon>
        <taxon>Panagrolaimomorpha</taxon>
        <taxon>Panagrolaimoidea</taxon>
        <taxon>Panagrolaimidae</taxon>
        <taxon>Panagrolaimus</taxon>
    </lineage>
</organism>
<feature type="region of interest" description="Disordered" evidence="9">
    <location>
        <begin position="259"/>
        <end position="342"/>
    </location>
</feature>
<keyword evidence="5" id="KW-0223">Dioxygenase</keyword>
<feature type="compositionally biased region" description="Acidic residues" evidence="9">
    <location>
        <begin position="269"/>
        <end position="278"/>
    </location>
</feature>
<sequence>MFEPTTELPDASNAELSSEELNVPRIVLNADDFIVKNAPPTIRYIPNFIDAEMEEYLLFQVENAPKPKWEFLKNRRLQNWGGIVGKKSLISDNSMPQWLNMMIDKIMDLENGFPESNRPNHVLINEYLPGQGIMAHTDGPAFFPMVSTISLGSHTFLDFYEPIAVDEEAKTKSDRYIGSMLLQPRSLILIKDEAYKICLHGIEERETDIIHEKIFSRPSNLSIGTQLKRSTRVSLTIRNVPNDNLYLFVAGLKKKTTAKTAKTDATTKDDEEDPDDSDEEKKGNKKKKNETKRKAKIPTAKNGKKGKAKKGETEITEDPDLRSRDDYGVTTKDESMRHLTKK</sequence>
<dbReference type="InterPro" id="IPR027450">
    <property type="entry name" value="AlkB-like"/>
</dbReference>
<keyword evidence="8" id="KW-0539">Nucleus</keyword>
<comment type="subcellular location">
    <subcellularLocation>
        <location evidence="2">Nucleus</location>
    </subcellularLocation>
</comment>
<evidence type="ECO:0000259" key="10">
    <source>
        <dbReference type="PROSITE" id="PS51471"/>
    </source>
</evidence>
<evidence type="ECO:0000313" key="12">
    <source>
        <dbReference type="WBParaSite" id="PDA_v2.g18684.t1"/>
    </source>
</evidence>
<keyword evidence="6" id="KW-0560">Oxidoreductase</keyword>
<dbReference type="InterPro" id="IPR032862">
    <property type="entry name" value="ALKBH6"/>
</dbReference>
<dbReference type="Pfam" id="PF13532">
    <property type="entry name" value="2OG-FeII_Oxy_2"/>
    <property type="match status" value="1"/>
</dbReference>
<dbReference type="InterPro" id="IPR005123">
    <property type="entry name" value="Oxoglu/Fe-dep_dioxygenase_dom"/>
</dbReference>
<dbReference type="GO" id="GO:0051213">
    <property type="term" value="F:dioxygenase activity"/>
    <property type="evidence" value="ECO:0007669"/>
    <property type="project" value="UniProtKB-KW"/>
</dbReference>
<evidence type="ECO:0000256" key="3">
    <source>
        <dbReference type="ARBA" id="ARBA00007879"/>
    </source>
</evidence>
<dbReference type="PANTHER" id="PTHR46030">
    <property type="entry name" value="ALPHA-KETOGLUTARATE-DEPENDENT DIOXYGENASE ALKB HOMOLOG 6"/>
    <property type="match status" value="1"/>
</dbReference>
<feature type="domain" description="Fe2OG dioxygenase" evidence="10">
    <location>
        <begin position="118"/>
        <end position="241"/>
    </location>
</feature>
<evidence type="ECO:0000256" key="1">
    <source>
        <dbReference type="ARBA" id="ARBA00001954"/>
    </source>
</evidence>
<feature type="compositionally biased region" description="Basic residues" evidence="9">
    <location>
        <begin position="283"/>
        <end position="308"/>
    </location>
</feature>
<evidence type="ECO:0000256" key="5">
    <source>
        <dbReference type="ARBA" id="ARBA00022964"/>
    </source>
</evidence>
<evidence type="ECO:0000256" key="4">
    <source>
        <dbReference type="ARBA" id="ARBA00022723"/>
    </source>
</evidence>
<dbReference type="Gene3D" id="2.60.120.590">
    <property type="entry name" value="Alpha-ketoglutarate-dependent dioxygenase AlkB-like"/>
    <property type="match status" value="1"/>
</dbReference>
<dbReference type="SUPFAM" id="SSF51197">
    <property type="entry name" value="Clavaminate synthase-like"/>
    <property type="match status" value="1"/>
</dbReference>
<evidence type="ECO:0000256" key="2">
    <source>
        <dbReference type="ARBA" id="ARBA00004123"/>
    </source>
</evidence>
<comment type="cofactor">
    <cofactor evidence="1">
        <name>Fe(2+)</name>
        <dbReference type="ChEBI" id="CHEBI:29033"/>
    </cofactor>
</comment>
<comment type="similarity">
    <text evidence="3">Belongs to the alkB family.</text>
</comment>
<proteinExistence type="inferred from homology"/>
<name>A0A914PRC3_9BILA</name>